<dbReference type="InterPro" id="IPR003010">
    <property type="entry name" value="C-N_Hydrolase"/>
</dbReference>
<evidence type="ECO:0000256" key="3">
    <source>
        <dbReference type="ARBA" id="ARBA00022475"/>
    </source>
</evidence>
<keyword evidence="12" id="KW-1185">Reference proteome</keyword>
<dbReference type="InterPro" id="IPR045378">
    <property type="entry name" value="LNT_N"/>
</dbReference>
<proteinExistence type="inferred from homology"/>
<accession>A0A562T267</accession>
<feature type="domain" description="CN hydrolase" evidence="10">
    <location>
        <begin position="251"/>
        <end position="505"/>
    </location>
</feature>
<dbReference type="PROSITE" id="PS50263">
    <property type="entry name" value="CN_HYDROLASE"/>
    <property type="match status" value="1"/>
</dbReference>
<dbReference type="Gene3D" id="3.60.110.10">
    <property type="entry name" value="Carbon-nitrogen hydrolase"/>
    <property type="match status" value="1"/>
</dbReference>
<feature type="transmembrane region" description="Helical" evidence="9">
    <location>
        <begin position="78"/>
        <end position="99"/>
    </location>
</feature>
<evidence type="ECO:0000256" key="2">
    <source>
        <dbReference type="ARBA" id="ARBA00010065"/>
    </source>
</evidence>
<gene>
    <name evidence="9" type="primary">lnt</name>
    <name evidence="11" type="ORF">JM93_02539</name>
</gene>
<evidence type="ECO:0000256" key="1">
    <source>
        <dbReference type="ARBA" id="ARBA00004651"/>
    </source>
</evidence>
<evidence type="ECO:0000313" key="12">
    <source>
        <dbReference type="Proteomes" id="UP000320593"/>
    </source>
</evidence>
<protein>
    <recommendedName>
        <fullName evidence="9">Apolipoprotein N-acyltransferase</fullName>
        <shortName evidence="9">ALP N-acyltransferase</shortName>
        <ecNumber evidence="9">2.3.1.269</ecNumber>
    </recommendedName>
</protein>
<dbReference type="GO" id="GO:0016410">
    <property type="term" value="F:N-acyltransferase activity"/>
    <property type="evidence" value="ECO:0007669"/>
    <property type="project" value="UniProtKB-UniRule"/>
</dbReference>
<dbReference type="EC" id="2.3.1.269" evidence="9"/>
<evidence type="ECO:0000259" key="10">
    <source>
        <dbReference type="PROSITE" id="PS50263"/>
    </source>
</evidence>
<comment type="similarity">
    <text evidence="2 9">Belongs to the CN hydrolase family. Apolipoprotein N-acyltransferase subfamily.</text>
</comment>
<evidence type="ECO:0000256" key="6">
    <source>
        <dbReference type="ARBA" id="ARBA00022989"/>
    </source>
</evidence>
<evidence type="ECO:0000256" key="5">
    <source>
        <dbReference type="ARBA" id="ARBA00022692"/>
    </source>
</evidence>
<dbReference type="EMBL" id="VLLF01000005">
    <property type="protein sequence ID" value="TWI87298.1"/>
    <property type="molecule type" value="Genomic_DNA"/>
</dbReference>
<evidence type="ECO:0000256" key="4">
    <source>
        <dbReference type="ARBA" id="ARBA00022679"/>
    </source>
</evidence>
<keyword evidence="6 9" id="KW-1133">Transmembrane helix</keyword>
<keyword evidence="5 9" id="KW-0812">Transmembrane</keyword>
<keyword evidence="4 9" id="KW-0808">Transferase</keyword>
<dbReference type="Proteomes" id="UP000320593">
    <property type="component" value="Unassembled WGS sequence"/>
</dbReference>
<dbReference type="GO" id="GO:0005886">
    <property type="term" value="C:plasma membrane"/>
    <property type="evidence" value="ECO:0007669"/>
    <property type="project" value="UniProtKB-SubCell"/>
</dbReference>
<dbReference type="NCBIfam" id="TIGR00546">
    <property type="entry name" value="lnt"/>
    <property type="match status" value="1"/>
</dbReference>
<keyword evidence="11" id="KW-0449">Lipoprotein</keyword>
<dbReference type="GO" id="GO:0042158">
    <property type="term" value="P:lipoprotein biosynthetic process"/>
    <property type="evidence" value="ECO:0007669"/>
    <property type="project" value="UniProtKB-UniRule"/>
</dbReference>
<keyword evidence="8 9" id="KW-0012">Acyltransferase</keyword>
<evidence type="ECO:0000256" key="8">
    <source>
        <dbReference type="ARBA" id="ARBA00023315"/>
    </source>
</evidence>
<comment type="caution">
    <text evidence="11">The sequence shown here is derived from an EMBL/GenBank/DDBJ whole genome shotgun (WGS) entry which is preliminary data.</text>
</comment>
<reference evidence="11 12" key="1">
    <citation type="submission" date="2019-07" db="EMBL/GenBank/DDBJ databases">
        <title>Genomic Encyclopedia of Archaeal and Bacterial Type Strains, Phase II (KMG-II): from individual species to whole genera.</title>
        <authorList>
            <person name="Goeker M."/>
        </authorList>
    </citation>
    <scope>NUCLEOTIDE SEQUENCE [LARGE SCALE GENOMIC DNA]</scope>
    <source>
        <strain evidence="11 12">ATCC BAA-252</strain>
    </source>
</reference>
<name>A0A562T267_9HYPH</name>
<evidence type="ECO:0000313" key="11">
    <source>
        <dbReference type="EMBL" id="TWI87298.1"/>
    </source>
</evidence>
<dbReference type="AlphaFoldDB" id="A0A562T267"/>
<dbReference type="RefSeq" id="WP_145343759.1">
    <property type="nucleotide sequence ID" value="NZ_SMLY01000082.1"/>
</dbReference>
<dbReference type="InterPro" id="IPR036526">
    <property type="entry name" value="C-N_Hydrolase_sf"/>
</dbReference>
<keyword evidence="3 9" id="KW-1003">Cell membrane</keyword>
<feature type="transmembrane region" description="Helical" evidence="9">
    <location>
        <begin position="39"/>
        <end position="58"/>
    </location>
</feature>
<dbReference type="UniPathway" id="UPA00666"/>
<keyword evidence="7 9" id="KW-0472">Membrane</keyword>
<feature type="transmembrane region" description="Helical" evidence="9">
    <location>
        <begin position="217"/>
        <end position="236"/>
    </location>
</feature>
<comment type="catalytic activity">
    <reaction evidence="9">
        <text>N-terminal S-1,2-diacyl-sn-glyceryl-L-cysteinyl-[lipoprotein] + a glycerophospholipid = N-acyl-S-1,2-diacyl-sn-glyceryl-L-cysteinyl-[lipoprotein] + a 2-acyl-sn-glycero-3-phospholipid + H(+)</text>
        <dbReference type="Rhea" id="RHEA:48228"/>
        <dbReference type="Rhea" id="RHEA-COMP:14681"/>
        <dbReference type="Rhea" id="RHEA-COMP:14684"/>
        <dbReference type="ChEBI" id="CHEBI:15378"/>
        <dbReference type="ChEBI" id="CHEBI:136912"/>
        <dbReference type="ChEBI" id="CHEBI:140656"/>
        <dbReference type="ChEBI" id="CHEBI:140657"/>
        <dbReference type="ChEBI" id="CHEBI:140660"/>
        <dbReference type="EC" id="2.3.1.269"/>
    </reaction>
</comment>
<comment type="subcellular location">
    <subcellularLocation>
        <location evidence="1 9">Cell membrane</location>
        <topology evidence="1 9">Multi-pass membrane protein</topology>
    </subcellularLocation>
</comment>
<comment type="function">
    <text evidence="9">Catalyzes the phospholipid dependent N-acylation of the N-terminal cysteine of apolipoprotein, the last step in lipoprotein maturation.</text>
</comment>
<evidence type="ECO:0000256" key="7">
    <source>
        <dbReference type="ARBA" id="ARBA00023136"/>
    </source>
</evidence>
<dbReference type="InterPro" id="IPR004563">
    <property type="entry name" value="Apolipo_AcylTrfase"/>
</dbReference>
<evidence type="ECO:0000256" key="9">
    <source>
        <dbReference type="HAMAP-Rule" id="MF_01148"/>
    </source>
</evidence>
<feature type="transmembrane region" description="Helical" evidence="9">
    <location>
        <begin position="511"/>
        <end position="533"/>
    </location>
</feature>
<dbReference type="CDD" id="cd07571">
    <property type="entry name" value="ALP_N-acyl_transferase"/>
    <property type="match status" value="1"/>
</dbReference>
<comment type="pathway">
    <text evidence="9">Protein modification; lipoprotein biosynthesis (N-acyl transfer).</text>
</comment>
<organism evidence="11 12">
    <name type="scientific">Roseibium hamelinense</name>
    <dbReference type="NCBI Taxonomy" id="150831"/>
    <lineage>
        <taxon>Bacteria</taxon>
        <taxon>Pseudomonadati</taxon>
        <taxon>Pseudomonadota</taxon>
        <taxon>Alphaproteobacteria</taxon>
        <taxon>Hyphomicrobiales</taxon>
        <taxon>Stappiaceae</taxon>
        <taxon>Roseibium</taxon>
    </lineage>
</organism>
<dbReference type="OrthoDB" id="9804277at2"/>
<dbReference type="PANTHER" id="PTHR38686:SF1">
    <property type="entry name" value="APOLIPOPROTEIN N-ACYLTRANSFERASE"/>
    <property type="match status" value="1"/>
</dbReference>
<dbReference type="SUPFAM" id="SSF56317">
    <property type="entry name" value="Carbon-nitrogen hydrolase"/>
    <property type="match status" value="1"/>
</dbReference>
<dbReference type="PANTHER" id="PTHR38686">
    <property type="entry name" value="APOLIPOPROTEIN N-ACYLTRANSFERASE"/>
    <property type="match status" value="1"/>
</dbReference>
<sequence>MNSLSQTLLALPHACLLSWGWRRRGLALAAGGIAAFALPPYELLSVLLLAFSMFVWLLDGAIRPKSSSLNRFRTGFAVGWWFGFGYFLSGLWWIGAAFLVEADRFAWMIPFAVLAMPVGLALFVGLGAGLAGLLWSTSWQRVLALGVGLSCTEWLRGHVLTGFPWNAFGYGVSGSLSLSQTASTIGIYGLSLLVVCISATPATLLDPRSGVLRRAAPLATAGLVLAGLFGFGAARLSEGTQISDQVDIRIVQPSIDQSEKWRPENRNTIFQTYLELSQKPLVGAGRIGRERIIVWPESAVPFLLTREPKALFEIGRALPDKTTLITGAVRLEGSGPDRRFFNSVYVVDSSGTVQDLYDKVRLVPFGEYLPLESILSRLGITAIVDTPSAFKAGTRQKALTLPEGGTVLPLICYEAIFPYLSGYSHAASAAEGPEWLLNVTNDAWFGRTPGPYQHFAQSRFRAIEQGIPLVRAANTGLSAVVDAKGRVVSQMELFEVGVIDTPLPLKINDTLYGRFGDIPFTYLVLLSLILLIWQRYNQSSRQD</sequence>
<dbReference type="HAMAP" id="MF_01148">
    <property type="entry name" value="Lnt"/>
    <property type="match status" value="1"/>
</dbReference>
<feature type="transmembrane region" description="Helical" evidence="9">
    <location>
        <begin position="142"/>
        <end position="165"/>
    </location>
</feature>
<dbReference type="Pfam" id="PF00795">
    <property type="entry name" value="CN_hydrolase"/>
    <property type="match status" value="1"/>
</dbReference>
<dbReference type="Pfam" id="PF20154">
    <property type="entry name" value="LNT_N"/>
    <property type="match status" value="1"/>
</dbReference>
<feature type="transmembrane region" description="Helical" evidence="9">
    <location>
        <begin position="185"/>
        <end position="205"/>
    </location>
</feature>
<feature type="transmembrane region" description="Helical" evidence="9">
    <location>
        <begin position="105"/>
        <end position="135"/>
    </location>
</feature>